<feature type="compositionally biased region" description="Basic residues" evidence="1">
    <location>
        <begin position="1"/>
        <end position="19"/>
    </location>
</feature>
<feature type="compositionally biased region" description="Basic residues" evidence="1">
    <location>
        <begin position="103"/>
        <end position="145"/>
    </location>
</feature>
<feature type="compositionally biased region" description="Low complexity" evidence="1">
    <location>
        <begin position="87"/>
        <end position="98"/>
    </location>
</feature>
<name>A0A6C0IMH8_9ZZZZ</name>
<feature type="region of interest" description="Disordered" evidence="1">
    <location>
        <begin position="1"/>
        <end position="45"/>
    </location>
</feature>
<proteinExistence type="predicted"/>
<dbReference type="EMBL" id="MN740194">
    <property type="protein sequence ID" value="QHT92723.1"/>
    <property type="molecule type" value="Genomic_DNA"/>
</dbReference>
<protein>
    <submittedName>
        <fullName evidence="2">Uncharacterized protein</fullName>
    </submittedName>
</protein>
<sequence>MTKRSKLMKRSTHKKRSFRNKNNAKNTTKRIFFNNKKQRGGRGSYNIWETDKSIYPKVYGIDNKAVLFPVSEYGVPAGFFDPPVPSNGPNGIGPVNGPYLGGRRSKRKSIKRKSIKRKSIKRSSIKRKSIKHSSKKNKRSYRKYRGGGNQSTLAPQPLVNLTRSLMGSAQETLNGFSGHTNSASLNPMPYERQPIDEDIKYLRTDFPNVAQDYNKADSYVSGI</sequence>
<feature type="region of interest" description="Disordered" evidence="1">
    <location>
        <begin position="82"/>
        <end position="156"/>
    </location>
</feature>
<reference evidence="2" key="1">
    <citation type="journal article" date="2020" name="Nature">
        <title>Giant virus diversity and host interactions through global metagenomics.</title>
        <authorList>
            <person name="Schulz F."/>
            <person name="Roux S."/>
            <person name="Paez-Espino D."/>
            <person name="Jungbluth S."/>
            <person name="Walsh D.A."/>
            <person name="Denef V.J."/>
            <person name="McMahon K.D."/>
            <person name="Konstantinidis K.T."/>
            <person name="Eloe-Fadrosh E.A."/>
            <person name="Kyrpides N.C."/>
            <person name="Woyke T."/>
        </authorList>
    </citation>
    <scope>NUCLEOTIDE SEQUENCE</scope>
    <source>
        <strain evidence="2">GVMAG-M-3300023184-89</strain>
    </source>
</reference>
<dbReference type="AlphaFoldDB" id="A0A6C0IMH8"/>
<organism evidence="2">
    <name type="scientific">viral metagenome</name>
    <dbReference type="NCBI Taxonomy" id="1070528"/>
    <lineage>
        <taxon>unclassified sequences</taxon>
        <taxon>metagenomes</taxon>
        <taxon>organismal metagenomes</taxon>
    </lineage>
</organism>
<accession>A0A6C0IMH8</accession>
<evidence type="ECO:0000313" key="2">
    <source>
        <dbReference type="EMBL" id="QHT92723.1"/>
    </source>
</evidence>
<evidence type="ECO:0000256" key="1">
    <source>
        <dbReference type="SAM" id="MobiDB-lite"/>
    </source>
</evidence>